<feature type="region of interest" description="Disordered" evidence="1">
    <location>
        <begin position="366"/>
        <end position="388"/>
    </location>
</feature>
<dbReference type="NCBIfam" id="TIGR01537">
    <property type="entry name" value="portal_HK97"/>
    <property type="match status" value="1"/>
</dbReference>
<evidence type="ECO:0000313" key="2">
    <source>
        <dbReference type="EMBL" id="QJA79184.1"/>
    </source>
</evidence>
<name>A0A6M3KBZ1_9ZZZZ</name>
<dbReference type="InterPro" id="IPR006427">
    <property type="entry name" value="Portal_HK97"/>
</dbReference>
<evidence type="ECO:0000256" key="1">
    <source>
        <dbReference type="SAM" id="MobiDB-lite"/>
    </source>
</evidence>
<dbReference type="Gene3D" id="1.20.1270.210">
    <property type="match status" value="1"/>
</dbReference>
<dbReference type="InterPro" id="IPR006944">
    <property type="entry name" value="Phage/GTA_portal"/>
</dbReference>
<dbReference type="AlphaFoldDB" id="A0A6M3KBZ1"/>
<accession>A0A6M3KBZ1</accession>
<sequence>MKLTRMVKGAIQGVKASLEAGESGWVALSGSNLLPTVGYKSTAGKSVSQESSLTISAVWDCVRKISQAGSTIPLKVYEKTANGGRVEIEPDFAQIICSQPNSVQTNVEFWEGMIANLSMRGNSVAEKQFIGKSLVGLKPITNITPYLNRDGVIVYEFYDRGKRETLPKEKVFHLRSFDPGNGIGLSAIKYGANSMGSALAADETAGSVFSNAMMIAGVLSSNQTLNDEQRTKLSEYLNAFVDSRRAGKTMILEAGLTFQQLQMNPEDAQLLETRRFQIEDVCRWFGVPPIIVGHSAEGQTMWGSGVEQIMLSWLTLGLNPLLSRIEARLARDIIPPEKRNKWYCEYNREALLQMDSKSKADFLSKMGTSGTMTANERRDKLNLPRHSDPAADALLAQTALAPLEDLGKDKKQ</sequence>
<feature type="compositionally biased region" description="Basic and acidic residues" evidence="1">
    <location>
        <begin position="375"/>
        <end position="388"/>
    </location>
</feature>
<proteinExistence type="predicted"/>
<protein>
    <submittedName>
        <fullName evidence="2">Putative portal protein</fullName>
    </submittedName>
</protein>
<reference evidence="2" key="1">
    <citation type="submission" date="2020-03" db="EMBL/GenBank/DDBJ databases">
        <title>The deep terrestrial virosphere.</title>
        <authorList>
            <person name="Holmfeldt K."/>
            <person name="Nilsson E."/>
            <person name="Simone D."/>
            <person name="Lopez-Fernandez M."/>
            <person name="Wu X."/>
            <person name="de Brujin I."/>
            <person name="Lundin D."/>
            <person name="Andersson A."/>
            <person name="Bertilsson S."/>
            <person name="Dopson M."/>
        </authorList>
    </citation>
    <scope>NUCLEOTIDE SEQUENCE</scope>
    <source>
        <strain evidence="2">MM415A00937</strain>
    </source>
</reference>
<dbReference type="EMBL" id="MT142370">
    <property type="protein sequence ID" value="QJA79184.1"/>
    <property type="molecule type" value="Genomic_DNA"/>
</dbReference>
<gene>
    <name evidence="2" type="ORF">MM415A00937_0014</name>
</gene>
<organism evidence="2">
    <name type="scientific">viral metagenome</name>
    <dbReference type="NCBI Taxonomy" id="1070528"/>
    <lineage>
        <taxon>unclassified sequences</taxon>
        <taxon>metagenomes</taxon>
        <taxon>organismal metagenomes</taxon>
    </lineage>
</organism>
<dbReference type="Pfam" id="PF04860">
    <property type="entry name" value="Phage_portal"/>
    <property type="match status" value="1"/>
</dbReference>